<dbReference type="SMART" id="SM00388">
    <property type="entry name" value="HisKA"/>
    <property type="match status" value="1"/>
</dbReference>
<keyword evidence="1 2" id="KW-0597">Phosphoprotein</keyword>
<accession>A0A7U2HZI0</accession>
<dbReference type="SUPFAM" id="SSF55785">
    <property type="entry name" value="PYP-like sensor domain (PAS domain)"/>
    <property type="match status" value="1"/>
</dbReference>
<dbReference type="PROSITE" id="PS50109">
    <property type="entry name" value="HIS_KIN"/>
    <property type="match status" value="1"/>
</dbReference>
<sequence>MSLPRVEPATSASNAPSACEHRYHRAMSEDQARRTIRSIPELKRESSREVLAAVGLLAALDIDDRPSFAIRIQSPPSQPSDADECIDLVYCNAAFTSNEGLLARVSGQLDAASIFAEHGQPQQAFRKWLRGTSDENDFCRRGNAYMFDGLIWTAITIKDHKIVSGLYASLLWPDTGPGKRLESVPVRPLNMPVQGRAPIVPPNPYLHDSPSKKNTERLPPVHGVSYDVTLSNPPNSILNDHIKHFRSIEWADTPLGAMNVWPPELRNVVNMCLNDIQPCMLFWGESLTMIYNAAYVQILGIMHPGALGQSARHFASEYWHTFQPLIDHMNNTGQSVCDYEIPIFIDRHGFLEETYWSFQFIPVLDCQGHIAGYYHPLFETTKHSLLERRVSSLVELGSQTAKARTLASYWDLALQTLKLNDKDVPFALLYAADDQHASEVGSLSSPGSLLPIETYLLRGTIGVQAEHAIAPLRINIQQGAHILQPYLTQAIKSKKATVVDFDQLELSEDERRCIVWKGFGEPCRTLIVCPLAPTTGEQVEGFLILGINPRRPFDEEYKKFVQVMLRLLATSLASVVLFDEEVRENETAIGRAAEMQEQLLAELQMKEKRFQRFAERADIAIFIMDSVGKYTYRNQRWYDMFEVATDDSDAMGAWLNIAFPEDIAKCEAIFGKLVMHKEAVSFELKTKMPWVPPPDLLQPKSETTEHHRWILCSAYPELDSRGELVEIVGNVTDISKQKWAEDMQKIRTDVALESKQHLEHFIDTTSHEMRNPLSAIMQSADGILASYAAEADVPPSPYAWSVFLEQTLDAAQTIAQCAQHMRHIVDDILTISKLDSGLLVITPVDSRPESLLKHAVKMFDAEAKAARVELSYTVDQSYREMDLNWVSLDPTRLLQILINLLTNAIKFTRLEATRRVTVTLCASITAPISDPKGISFNEEKLVEEDHHLKEDWKKDCSLLFLQFLVADTGRGLSETERGSLFNRFSQASPRTHIHYGGSGLGLFISRRLTELQGGAIGLKSAPEKGSTFSFYIKTRRVIPAMVRKGSLPSVLPEDIKHRPQTPLTDMSRPPPPIRMQTHMIKSLNSSPQLIRQATFRRRSSLAHSETPVELPGQTFLPDLAEAKAAPKILPVMHVLVVEDNLVNQKVLAKQLRNLGCVVSVANHGREALDFLERTKYWNHNSSRPNPTSRRKSYHIPCTEPPPAYHIDEADMPLDLSVICMDWEMPIMNGLEAVRQIRQLEVDGVLVERIPVIGVTANVRQQQIDIAMAAGMDDVVGKPFHVTELLARMKSVVNISASDISEIGLGISAVGQSSVDAR</sequence>
<dbReference type="InterPro" id="IPR003594">
    <property type="entry name" value="HATPase_dom"/>
</dbReference>
<dbReference type="InterPro" id="IPR035965">
    <property type="entry name" value="PAS-like_dom_sf"/>
</dbReference>
<evidence type="ECO:0000256" key="2">
    <source>
        <dbReference type="PROSITE-ProRule" id="PRU00169"/>
    </source>
</evidence>
<dbReference type="CDD" id="cd17546">
    <property type="entry name" value="REC_hyHK_CKI1_RcsC-like"/>
    <property type="match status" value="1"/>
</dbReference>
<evidence type="ECO:0000256" key="1">
    <source>
        <dbReference type="ARBA" id="ARBA00022553"/>
    </source>
</evidence>
<dbReference type="Gene3D" id="3.30.565.10">
    <property type="entry name" value="Histidine kinase-like ATPase, C-terminal domain"/>
    <property type="match status" value="1"/>
</dbReference>
<dbReference type="CDD" id="cd00082">
    <property type="entry name" value="HisKA"/>
    <property type="match status" value="1"/>
</dbReference>
<dbReference type="InterPro" id="IPR001789">
    <property type="entry name" value="Sig_transdc_resp-reg_receiver"/>
</dbReference>
<dbReference type="InterPro" id="IPR058846">
    <property type="entry name" value="PAS-like"/>
</dbReference>
<feature type="domain" description="Histidine kinase" evidence="4">
    <location>
        <begin position="764"/>
        <end position="1036"/>
    </location>
</feature>
<dbReference type="Pfam" id="PF00512">
    <property type="entry name" value="HisKA"/>
    <property type="match status" value="1"/>
</dbReference>
<dbReference type="Pfam" id="PF02518">
    <property type="entry name" value="HATPase_c"/>
    <property type="match status" value="1"/>
</dbReference>
<evidence type="ECO:0000259" key="5">
    <source>
        <dbReference type="PROSITE" id="PS50110"/>
    </source>
</evidence>
<dbReference type="PANTHER" id="PTHR43719">
    <property type="entry name" value="TWO-COMPONENT HISTIDINE KINASE"/>
    <property type="match status" value="1"/>
</dbReference>
<dbReference type="GO" id="GO:0000155">
    <property type="term" value="F:phosphorelay sensor kinase activity"/>
    <property type="evidence" value="ECO:0007669"/>
    <property type="project" value="InterPro"/>
</dbReference>
<dbReference type="Pfam" id="PF00072">
    <property type="entry name" value="Response_reg"/>
    <property type="match status" value="1"/>
</dbReference>
<dbReference type="PRINTS" id="PR00344">
    <property type="entry name" value="BCTRLSENSOR"/>
</dbReference>
<dbReference type="SMART" id="SM00387">
    <property type="entry name" value="HATPase_c"/>
    <property type="match status" value="1"/>
</dbReference>
<dbReference type="SUPFAM" id="SSF55874">
    <property type="entry name" value="ATPase domain of HSP90 chaperone/DNA topoisomerase II/histidine kinase"/>
    <property type="match status" value="1"/>
</dbReference>
<dbReference type="SUPFAM" id="SSF55781">
    <property type="entry name" value="GAF domain-like"/>
    <property type="match status" value="1"/>
</dbReference>
<dbReference type="EMBL" id="CP069028">
    <property type="protein sequence ID" value="QRC96134.1"/>
    <property type="molecule type" value="Genomic_DNA"/>
</dbReference>
<feature type="domain" description="Response regulatory" evidence="5">
    <location>
        <begin position="1133"/>
        <end position="1292"/>
    </location>
</feature>
<protein>
    <submittedName>
        <fullName evidence="6">Uncharacterized protein</fullName>
    </submittedName>
</protein>
<feature type="region of interest" description="Disordered" evidence="3">
    <location>
        <begin position="1"/>
        <end position="32"/>
    </location>
</feature>
<feature type="region of interest" description="Disordered" evidence="3">
    <location>
        <begin position="1051"/>
        <end position="1070"/>
    </location>
</feature>
<dbReference type="SMART" id="SM00448">
    <property type="entry name" value="REC"/>
    <property type="match status" value="1"/>
</dbReference>
<dbReference type="Gene3D" id="3.30.450.20">
    <property type="entry name" value="PAS domain"/>
    <property type="match status" value="2"/>
</dbReference>
<dbReference type="OrthoDB" id="60033at2759"/>
<proteinExistence type="predicted"/>
<dbReference type="PROSITE" id="PS50110">
    <property type="entry name" value="RESPONSE_REGULATORY"/>
    <property type="match status" value="1"/>
</dbReference>
<gene>
    <name evidence="6" type="ORF">JI435_057700</name>
</gene>
<evidence type="ECO:0000313" key="6">
    <source>
        <dbReference type="EMBL" id="QRC96134.1"/>
    </source>
</evidence>
<dbReference type="Gene3D" id="1.10.287.130">
    <property type="match status" value="1"/>
</dbReference>
<dbReference type="VEuPathDB" id="FungiDB:JI435_057700"/>
<dbReference type="InterPro" id="IPR005467">
    <property type="entry name" value="His_kinase_dom"/>
</dbReference>
<dbReference type="InterPro" id="IPR011006">
    <property type="entry name" value="CheY-like_superfamily"/>
</dbReference>
<dbReference type="SUPFAM" id="SSF47384">
    <property type="entry name" value="Homodimeric domain of signal transducing histidine kinase"/>
    <property type="match status" value="1"/>
</dbReference>
<reference evidence="7" key="1">
    <citation type="journal article" date="2021" name="BMC Genomics">
        <title>Chromosome-level genome assembly and manually-curated proteome of model necrotroph Parastagonospora nodorum Sn15 reveals a genome-wide trove of candidate effector homologs, and redundancy of virulence-related functions within an accessory chromosome.</title>
        <authorList>
            <person name="Bertazzoni S."/>
            <person name="Jones D.A.B."/>
            <person name="Phan H.T."/>
            <person name="Tan K.-C."/>
            <person name="Hane J.K."/>
        </authorList>
    </citation>
    <scope>NUCLEOTIDE SEQUENCE [LARGE SCALE GENOMIC DNA]</scope>
    <source>
        <strain evidence="7">SN15 / ATCC MYA-4574 / FGSC 10173)</strain>
    </source>
</reference>
<evidence type="ECO:0000259" key="4">
    <source>
        <dbReference type="PROSITE" id="PS50109"/>
    </source>
</evidence>
<name>A0A7U2HZI0_PHANO</name>
<feature type="modified residue" description="4-aspartylphosphate" evidence="2">
    <location>
        <position position="1221"/>
    </location>
</feature>
<dbReference type="Pfam" id="PF26131">
    <property type="entry name" value="PAS-like"/>
    <property type="match status" value="1"/>
</dbReference>
<keyword evidence="7" id="KW-1185">Reference proteome</keyword>
<dbReference type="InterPro" id="IPR004358">
    <property type="entry name" value="Sig_transdc_His_kin-like_C"/>
</dbReference>
<dbReference type="InterPro" id="IPR003661">
    <property type="entry name" value="HisK_dim/P_dom"/>
</dbReference>
<dbReference type="InterPro" id="IPR036097">
    <property type="entry name" value="HisK_dim/P_sf"/>
</dbReference>
<dbReference type="PANTHER" id="PTHR43719:SF30">
    <property type="entry name" value="TWO-COMPONENT SYSTEM RESPONSE REGULATOR"/>
    <property type="match status" value="1"/>
</dbReference>
<evidence type="ECO:0000256" key="3">
    <source>
        <dbReference type="SAM" id="MobiDB-lite"/>
    </source>
</evidence>
<dbReference type="InterPro" id="IPR050956">
    <property type="entry name" value="2C_system_His_kinase"/>
</dbReference>
<dbReference type="SUPFAM" id="SSF52172">
    <property type="entry name" value="CheY-like"/>
    <property type="match status" value="1"/>
</dbReference>
<dbReference type="InterPro" id="IPR036890">
    <property type="entry name" value="HATPase_C_sf"/>
</dbReference>
<dbReference type="Proteomes" id="UP000663193">
    <property type="component" value="Chromosome 6"/>
</dbReference>
<evidence type="ECO:0000313" key="7">
    <source>
        <dbReference type="Proteomes" id="UP000663193"/>
    </source>
</evidence>
<dbReference type="Gene3D" id="3.40.50.2300">
    <property type="match status" value="1"/>
</dbReference>
<organism evidence="6 7">
    <name type="scientific">Phaeosphaeria nodorum (strain SN15 / ATCC MYA-4574 / FGSC 10173)</name>
    <name type="common">Glume blotch fungus</name>
    <name type="synonym">Parastagonospora nodorum</name>
    <dbReference type="NCBI Taxonomy" id="321614"/>
    <lineage>
        <taxon>Eukaryota</taxon>
        <taxon>Fungi</taxon>
        <taxon>Dikarya</taxon>
        <taxon>Ascomycota</taxon>
        <taxon>Pezizomycotina</taxon>
        <taxon>Dothideomycetes</taxon>
        <taxon>Pleosporomycetidae</taxon>
        <taxon>Pleosporales</taxon>
        <taxon>Pleosporineae</taxon>
        <taxon>Phaeosphaeriaceae</taxon>
        <taxon>Parastagonospora</taxon>
    </lineage>
</organism>